<dbReference type="Gene3D" id="3.20.20.140">
    <property type="entry name" value="Metal-dependent hydrolases"/>
    <property type="match status" value="2"/>
</dbReference>
<evidence type="ECO:0000313" key="3">
    <source>
        <dbReference type="EMBL" id="RLK49403.1"/>
    </source>
</evidence>
<dbReference type="OrthoDB" id="9763537at2"/>
<dbReference type="RefSeq" id="WP_121058610.1">
    <property type="nucleotide sequence ID" value="NZ_RCDB01000002.1"/>
</dbReference>
<accession>A0A498C2E9</accession>
<evidence type="ECO:0000259" key="2">
    <source>
        <dbReference type="Pfam" id="PF07969"/>
    </source>
</evidence>
<evidence type="ECO:0000313" key="4">
    <source>
        <dbReference type="Proteomes" id="UP000273158"/>
    </source>
</evidence>
<dbReference type="InterPro" id="IPR013108">
    <property type="entry name" value="Amidohydro_3"/>
</dbReference>
<protein>
    <submittedName>
        <fullName evidence="3">N-acyl-D-amino-acid deacylase</fullName>
    </submittedName>
</protein>
<feature type="compositionally biased region" description="Basic and acidic residues" evidence="1">
    <location>
        <begin position="536"/>
        <end position="545"/>
    </location>
</feature>
<feature type="region of interest" description="Disordered" evidence="1">
    <location>
        <begin position="516"/>
        <end position="545"/>
    </location>
</feature>
<proteinExistence type="predicted"/>
<feature type="domain" description="Amidohydrolase 3" evidence="2">
    <location>
        <begin position="44"/>
        <end position="507"/>
    </location>
</feature>
<dbReference type="PANTHER" id="PTHR11647:SF1">
    <property type="entry name" value="COLLAPSIN RESPONSE MEDIATOR PROTEIN"/>
    <property type="match status" value="1"/>
</dbReference>
<name>A0A498C2E9_9MICO</name>
<dbReference type="AlphaFoldDB" id="A0A498C2E9"/>
<dbReference type="InterPro" id="IPR011059">
    <property type="entry name" value="Metal-dep_hydrolase_composite"/>
</dbReference>
<keyword evidence="4" id="KW-1185">Reference proteome</keyword>
<gene>
    <name evidence="3" type="ORF">C7474_1551</name>
</gene>
<dbReference type="InterPro" id="IPR050378">
    <property type="entry name" value="Metallo-dep_Hydrolases_sf"/>
</dbReference>
<comment type="caution">
    <text evidence="3">The sequence shown here is derived from an EMBL/GenBank/DDBJ whole genome shotgun (WGS) entry which is preliminary data.</text>
</comment>
<dbReference type="Proteomes" id="UP000273158">
    <property type="component" value="Unassembled WGS sequence"/>
</dbReference>
<dbReference type="SUPFAM" id="SSF51338">
    <property type="entry name" value="Composite domain of metallo-dependent hydrolases"/>
    <property type="match status" value="1"/>
</dbReference>
<dbReference type="PANTHER" id="PTHR11647">
    <property type="entry name" value="HYDRANTOINASE/DIHYDROPYRIMIDINASE FAMILY MEMBER"/>
    <property type="match status" value="1"/>
</dbReference>
<dbReference type="GO" id="GO:0016812">
    <property type="term" value="F:hydrolase activity, acting on carbon-nitrogen (but not peptide) bonds, in cyclic amides"/>
    <property type="evidence" value="ECO:0007669"/>
    <property type="project" value="TreeGrafter"/>
</dbReference>
<dbReference type="EMBL" id="RCDB01000002">
    <property type="protein sequence ID" value="RLK49403.1"/>
    <property type="molecule type" value="Genomic_DNA"/>
</dbReference>
<dbReference type="InterPro" id="IPR032466">
    <property type="entry name" value="Metal_Hydrolase"/>
</dbReference>
<reference evidence="3 4" key="1">
    <citation type="journal article" date="2015" name="Stand. Genomic Sci.">
        <title>Genomic Encyclopedia of Bacterial and Archaeal Type Strains, Phase III: the genomes of soil and plant-associated and newly described type strains.</title>
        <authorList>
            <person name="Whitman W.B."/>
            <person name="Woyke T."/>
            <person name="Klenk H.P."/>
            <person name="Zhou Y."/>
            <person name="Lilburn T.G."/>
            <person name="Beck B.J."/>
            <person name="De Vos P."/>
            <person name="Vandamme P."/>
            <person name="Eisen J.A."/>
            <person name="Garrity G."/>
            <person name="Hugenholtz P."/>
            <person name="Kyrpides N.C."/>
        </authorList>
    </citation>
    <scope>NUCLEOTIDE SEQUENCE [LARGE SCALE GENOMIC DNA]</scope>
    <source>
        <strain evidence="3 4">S2T63</strain>
    </source>
</reference>
<evidence type="ECO:0000256" key="1">
    <source>
        <dbReference type="SAM" id="MobiDB-lite"/>
    </source>
</evidence>
<sequence length="545" mass="56368">MTRIVLHGGEVVDGLGAGPRRADVAVEGGLITAVGEIAPVPGDEILDARGRLILPGFVDAHSHVDGAVFRPEVQLALLRQGVTTAIAGQDGVSYAPGDGGWATRYFAAINGAHPTFRGGSVAALLRTYDAGLPLDVGYLVPAGTVRHEVMGMAERPPTDAELAAMRRLVAEGLADGALGLSSGLDYVPGIFADPAELAAMCAPVAEAGGVYVTHMRGGYETNTAAGLAEVAEIGRRSGVRVHVSHFHVAADDGIRLVDALLDEGIDVSYDMYPYTRGCTILAMAVLPPSYSALEVDAAVALLRDPAERARLRRDWFPSVADKPSLGPPWPTMIRIAHAPMTAQAEGRTLAELAAAGVGGAAPDGDVVAATLDLLARNRLEVSAVMAVRDERPVSDLGRLFAHPAHSGGSDGIFIGSAPHPRARGTFARFLGTYVRETGALSWQDAARHLAAGPARRFGLHDRGTVTAGMRADLAVVDPAVATDRATYDDPTALAVGIDDVLVAGVPVLAGGALTGALPGGAARRTSTVSAASPHHHPIERNPHAP</sequence>
<dbReference type="GO" id="GO:0005829">
    <property type="term" value="C:cytosol"/>
    <property type="evidence" value="ECO:0007669"/>
    <property type="project" value="TreeGrafter"/>
</dbReference>
<feature type="compositionally biased region" description="Low complexity" evidence="1">
    <location>
        <begin position="516"/>
        <end position="532"/>
    </location>
</feature>
<dbReference type="Pfam" id="PF07969">
    <property type="entry name" value="Amidohydro_3"/>
    <property type="match status" value="1"/>
</dbReference>
<organism evidence="3 4">
    <name type="scientific">Microbacterium telephonicum</name>
    <dbReference type="NCBI Taxonomy" id="1714841"/>
    <lineage>
        <taxon>Bacteria</taxon>
        <taxon>Bacillati</taxon>
        <taxon>Actinomycetota</taxon>
        <taxon>Actinomycetes</taxon>
        <taxon>Micrococcales</taxon>
        <taxon>Microbacteriaceae</taxon>
        <taxon>Microbacterium</taxon>
    </lineage>
</organism>
<dbReference type="SUPFAM" id="SSF51556">
    <property type="entry name" value="Metallo-dependent hydrolases"/>
    <property type="match status" value="1"/>
</dbReference>